<protein>
    <submittedName>
        <fullName evidence="1">DUF6959 family protein</fullName>
    </submittedName>
</protein>
<reference evidence="2" key="1">
    <citation type="journal article" date="2019" name="Int. J. Syst. Evol. Microbiol.">
        <title>The Global Catalogue of Microorganisms (GCM) 10K type strain sequencing project: providing services to taxonomists for standard genome sequencing and annotation.</title>
        <authorList>
            <consortium name="The Broad Institute Genomics Platform"/>
            <consortium name="The Broad Institute Genome Sequencing Center for Infectious Disease"/>
            <person name="Wu L."/>
            <person name="Ma J."/>
        </authorList>
    </citation>
    <scope>NUCLEOTIDE SEQUENCE [LARGE SCALE GENOMIC DNA]</scope>
    <source>
        <strain evidence="2">CGMCC 4.7139</strain>
    </source>
</reference>
<evidence type="ECO:0000313" key="2">
    <source>
        <dbReference type="Proteomes" id="UP001595993"/>
    </source>
</evidence>
<dbReference type="InterPro" id="IPR053801">
    <property type="entry name" value="DUF6959"/>
</dbReference>
<dbReference type="Pfam" id="PF22281">
    <property type="entry name" value="DUF6959"/>
    <property type="match status" value="1"/>
</dbReference>
<comment type="caution">
    <text evidence="1">The sequence shown here is derived from an EMBL/GenBank/DDBJ whole genome shotgun (WGS) entry which is preliminary data.</text>
</comment>
<evidence type="ECO:0000313" key="1">
    <source>
        <dbReference type="EMBL" id="MFC4606864.1"/>
    </source>
</evidence>
<organism evidence="1 2">
    <name type="scientific">Streptomyces maoxianensis</name>
    <dbReference type="NCBI Taxonomy" id="1459942"/>
    <lineage>
        <taxon>Bacteria</taxon>
        <taxon>Bacillati</taxon>
        <taxon>Actinomycetota</taxon>
        <taxon>Actinomycetes</taxon>
        <taxon>Kitasatosporales</taxon>
        <taxon>Streptomycetaceae</taxon>
        <taxon>Streptomyces</taxon>
    </lineage>
</organism>
<accession>A0ABV9G2K5</accession>
<dbReference type="EMBL" id="JBHSFE010000004">
    <property type="protein sequence ID" value="MFC4606864.1"/>
    <property type="molecule type" value="Genomic_DNA"/>
</dbReference>
<keyword evidence="2" id="KW-1185">Reference proteome</keyword>
<name>A0ABV9G2K5_9ACTN</name>
<dbReference type="RefSeq" id="WP_381191425.1">
    <property type="nucleotide sequence ID" value="NZ_JBHSFE010000004.1"/>
</dbReference>
<gene>
    <name evidence="1" type="ORF">ACFO9E_03330</name>
</gene>
<dbReference type="Proteomes" id="UP001595993">
    <property type="component" value="Unassembled WGS sequence"/>
</dbReference>
<sequence length="88" mass="9390">MERVEAELFTDGGNNAVVRLPGRRFPGVLIQGDSLSILRSHVAEVVEACDQDDSDGAGEAAGLLLADLDALLARYAAALEAHEIQRPY</sequence>
<proteinExistence type="predicted"/>